<dbReference type="GO" id="GO:0005737">
    <property type="term" value="C:cytoplasm"/>
    <property type="evidence" value="ECO:0007669"/>
    <property type="project" value="TreeGrafter"/>
</dbReference>
<dbReference type="Pfam" id="PF00789">
    <property type="entry name" value="UBX"/>
    <property type="match status" value="1"/>
</dbReference>
<accession>A0A0F7SPG6</accession>
<dbReference type="EMBL" id="LN483157">
    <property type="protein sequence ID" value="CED84072.1"/>
    <property type="molecule type" value="Genomic_DNA"/>
</dbReference>
<dbReference type="InterPro" id="IPR001012">
    <property type="entry name" value="UBX_dom"/>
</dbReference>
<dbReference type="PROSITE" id="PS50033">
    <property type="entry name" value="UBX"/>
    <property type="match status" value="1"/>
</dbReference>
<evidence type="ECO:0000256" key="1">
    <source>
        <dbReference type="SAM" id="MobiDB-lite"/>
    </source>
</evidence>
<feature type="region of interest" description="Disordered" evidence="1">
    <location>
        <begin position="1"/>
        <end position="41"/>
    </location>
</feature>
<feature type="compositionally biased region" description="Pro residues" evidence="1">
    <location>
        <begin position="213"/>
        <end position="225"/>
    </location>
</feature>
<dbReference type="AlphaFoldDB" id="A0A0F7SPG6"/>
<evidence type="ECO:0000259" key="2">
    <source>
        <dbReference type="PROSITE" id="PS50033"/>
    </source>
</evidence>
<feature type="region of interest" description="Disordered" evidence="1">
    <location>
        <begin position="132"/>
        <end position="164"/>
    </location>
</feature>
<dbReference type="Gene3D" id="3.10.20.90">
    <property type="entry name" value="Phosphatidylinositol 3-kinase Catalytic Subunit, Chain A, domain 1"/>
    <property type="match status" value="1"/>
</dbReference>
<name>A0A0F7SPG6_PHARH</name>
<dbReference type="GO" id="GO:0006886">
    <property type="term" value="P:intracellular protein transport"/>
    <property type="evidence" value="ECO:0007669"/>
    <property type="project" value="TreeGrafter"/>
</dbReference>
<feature type="compositionally biased region" description="Pro residues" evidence="1">
    <location>
        <begin position="138"/>
        <end position="152"/>
    </location>
</feature>
<dbReference type="SUPFAM" id="SSF54236">
    <property type="entry name" value="Ubiquitin-like"/>
    <property type="match status" value="1"/>
</dbReference>
<sequence>MDGSTDQSSSVIPAPAPTSTTTTAVFRPLEHTTPPADLQDSDFELSPAEIQAAFREVTDKAAQRIVLRTGAMRARDEALGSKAKPVWSKTKIRIKFSDRTQIERIFPSESAIGVLYDFVRNSLSDEHRSQRFTLLQPPRTPIPETPPPPPSANAPKRVRPSVPPAPVKVTLADHALAPSSVLLVSFENPELNRSDRPAPLLPSLLSIATDLPKPAPPSEPSPVPAPGSGSADRTGLKPAGGDKARGSGKIPKWFKSGKK</sequence>
<dbReference type="PANTHER" id="PTHR46467">
    <property type="entry name" value="TETHER CONTAINING UBX DOMAIN FOR GLUT4"/>
    <property type="match status" value="1"/>
</dbReference>
<dbReference type="InterPro" id="IPR029071">
    <property type="entry name" value="Ubiquitin-like_domsf"/>
</dbReference>
<dbReference type="CDD" id="cd01767">
    <property type="entry name" value="UBX"/>
    <property type="match status" value="1"/>
</dbReference>
<feature type="compositionally biased region" description="Polar residues" evidence="1">
    <location>
        <begin position="1"/>
        <end position="11"/>
    </location>
</feature>
<dbReference type="GO" id="GO:0012506">
    <property type="term" value="C:vesicle membrane"/>
    <property type="evidence" value="ECO:0007669"/>
    <property type="project" value="TreeGrafter"/>
</dbReference>
<evidence type="ECO:0000313" key="3">
    <source>
        <dbReference type="EMBL" id="CED84072.1"/>
    </source>
</evidence>
<organism evidence="3">
    <name type="scientific">Phaffia rhodozyma</name>
    <name type="common">Yeast</name>
    <name type="synonym">Xanthophyllomyces dendrorhous</name>
    <dbReference type="NCBI Taxonomy" id="264483"/>
    <lineage>
        <taxon>Eukaryota</taxon>
        <taxon>Fungi</taxon>
        <taxon>Dikarya</taxon>
        <taxon>Basidiomycota</taxon>
        <taxon>Agaricomycotina</taxon>
        <taxon>Tremellomycetes</taxon>
        <taxon>Cystofilobasidiales</taxon>
        <taxon>Mrakiaceae</taxon>
        <taxon>Phaffia</taxon>
    </lineage>
</organism>
<protein>
    <submittedName>
        <fullName evidence="3">UBX</fullName>
    </submittedName>
</protein>
<dbReference type="GO" id="GO:0005634">
    <property type="term" value="C:nucleus"/>
    <property type="evidence" value="ECO:0007669"/>
    <property type="project" value="TreeGrafter"/>
</dbReference>
<feature type="region of interest" description="Disordered" evidence="1">
    <location>
        <begin position="204"/>
        <end position="259"/>
    </location>
</feature>
<proteinExistence type="predicted"/>
<feature type="domain" description="UBX" evidence="2">
    <location>
        <begin position="85"/>
        <end position="184"/>
    </location>
</feature>
<dbReference type="PANTHER" id="PTHR46467:SF1">
    <property type="entry name" value="TETHER CONTAINING UBX DOMAIN FOR GLUT4"/>
    <property type="match status" value="1"/>
</dbReference>
<reference evidence="3" key="1">
    <citation type="submission" date="2014-08" db="EMBL/GenBank/DDBJ databases">
        <authorList>
            <person name="Sharma Rahul"/>
            <person name="Thines Marco"/>
        </authorList>
    </citation>
    <scope>NUCLEOTIDE SEQUENCE</scope>
</reference>